<accession>H5T924</accession>
<dbReference type="AlphaFoldDB" id="H5T924"/>
<reference evidence="2 3" key="1">
    <citation type="journal article" date="2012" name="J. Bacteriol.">
        <title>Genome sequence of proteorhodopsin-containing sea ice bacterium Glaciecola punicea ACAM 611T.</title>
        <authorList>
            <person name="Qin Q.-L."/>
            <person name="Xie B.-B."/>
            <person name="Shu Y.-L."/>
            <person name="Rong J.-C."/>
            <person name="Zhao D.-L."/>
            <person name="Zhang X.-Y."/>
            <person name="Chen X.-L."/>
            <person name="Zhou B.-C."/>
            <person name="Zhanga Y.-Z."/>
        </authorList>
    </citation>
    <scope>NUCLEOTIDE SEQUENCE [LARGE SCALE GENOMIC DNA]</scope>
    <source>
        <strain evidence="2 3">ACAM 611</strain>
    </source>
</reference>
<name>H5T924_9ALTE</name>
<comment type="caution">
    <text evidence="2">The sequence shown here is derived from an EMBL/GenBank/DDBJ whole genome shotgun (WGS) entry which is preliminary data.</text>
</comment>
<feature type="transmembrane region" description="Helical" evidence="1">
    <location>
        <begin position="6"/>
        <end position="27"/>
    </location>
</feature>
<gene>
    <name evidence="2" type="ORF">GPUN_0661</name>
</gene>
<evidence type="ECO:0000256" key="1">
    <source>
        <dbReference type="SAM" id="Phobius"/>
    </source>
</evidence>
<keyword evidence="1" id="KW-1133">Transmembrane helix</keyword>
<keyword evidence="1" id="KW-0472">Membrane</keyword>
<protein>
    <submittedName>
        <fullName evidence="2">Uncharacterized protein</fullName>
    </submittedName>
</protein>
<evidence type="ECO:0000313" key="3">
    <source>
        <dbReference type="Proteomes" id="UP000053586"/>
    </source>
</evidence>
<proteinExistence type="predicted"/>
<sequence length="52" mass="6140">MLQDGQLIIAIIPLHFPYINYFVLFTLQTHVKWPDNQKPLLINIFILKYALA</sequence>
<organism evidence="2 3">
    <name type="scientific">Glaciecola punicea ACAM 611</name>
    <dbReference type="NCBI Taxonomy" id="1121923"/>
    <lineage>
        <taxon>Bacteria</taxon>
        <taxon>Pseudomonadati</taxon>
        <taxon>Pseudomonadota</taxon>
        <taxon>Gammaproteobacteria</taxon>
        <taxon>Alteromonadales</taxon>
        <taxon>Alteromonadaceae</taxon>
        <taxon>Glaciecola</taxon>
    </lineage>
</organism>
<evidence type="ECO:0000313" key="2">
    <source>
        <dbReference type="EMBL" id="GAB54801.1"/>
    </source>
</evidence>
<dbReference type="Proteomes" id="UP000053586">
    <property type="component" value="Unassembled WGS sequence"/>
</dbReference>
<keyword evidence="1" id="KW-0812">Transmembrane</keyword>
<reference evidence="2 3" key="2">
    <citation type="journal article" date="2017" name="Antonie Van Leeuwenhoek">
        <title>Rhizobium rhizosphaerae sp. nov., a novel species isolated from rice rhizosphere.</title>
        <authorList>
            <person name="Zhao J.J."/>
            <person name="Zhang J."/>
            <person name="Zhang R.J."/>
            <person name="Zhang C.W."/>
            <person name="Yin H.Q."/>
            <person name="Zhang X.X."/>
        </authorList>
    </citation>
    <scope>NUCLEOTIDE SEQUENCE [LARGE SCALE GENOMIC DNA]</scope>
    <source>
        <strain evidence="2 3">ACAM 611</strain>
    </source>
</reference>
<dbReference type="EMBL" id="BAET01000007">
    <property type="protein sequence ID" value="GAB54801.1"/>
    <property type="molecule type" value="Genomic_DNA"/>
</dbReference>
<keyword evidence="3" id="KW-1185">Reference proteome</keyword>